<accession>V5HFZ3</accession>
<keyword evidence="1 2" id="KW-0472">Membrane</keyword>
<keyword evidence="2" id="KW-1133">Transmembrane helix</keyword>
<sequence length="140" mass="15846">MVNSAGTSIKRVFLIVFGVLSLLLGILGIILPLLPTTPFVLLASACFMRASPRLNRKLRAHPTFGPMIDNWQQNRSMRPSIKRKAYLMMLISFSFSIYLAPIVWIKGMLLVLMLVLFLMIRRLPNAPEPSSNENLSYPKE</sequence>
<keyword evidence="4" id="KW-1185">Reference proteome</keyword>
<comment type="subcellular location">
    <subcellularLocation>
        <location evidence="1">Cell inner membrane</location>
        <topology evidence="1">Multi-pass membrane protein</topology>
    </subcellularLocation>
</comment>
<gene>
    <name evidence="3" type="ORF">VHA01S_004_01615</name>
</gene>
<dbReference type="GO" id="GO:0005886">
    <property type="term" value="C:plasma membrane"/>
    <property type="evidence" value="ECO:0007669"/>
    <property type="project" value="UniProtKB-SubCell"/>
</dbReference>
<dbReference type="AlphaFoldDB" id="V5HFZ3"/>
<organism evidence="3 4">
    <name type="scientific">Vibrio halioticoli NBRC 102217</name>
    <dbReference type="NCBI Taxonomy" id="1219072"/>
    <lineage>
        <taxon>Bacteria</taxon>
        <taxon>Pseudomonadati</taxon>
        <taxon>Pseudomonadota</taxon>
        <taxon>Gammaproteobacteria</taxon>
        <taxon>Vibrionales</taxon>
        <taxon>Vibrionaceae</taxon>
        <taxon>Vibrio</taxon>
    </lineage>
</organism>
<dbReference type="InterPro" id="IPR007401">
    <property type="entry name" value="DUF454"/>
</dbReference>
<keyword evidence="1" id="KW-0997">Cell inner membrane</keyword>
<feature type="transmembrane region" description="Helical" evidence="2">
    <location>
        <begin position="85"/>
        <end position="118"/>
    </location>
</feature>
<dbReference type="PIRSF" id="PIRSF016789">
    <property type="entry name" value="DUF454"/>
    <property type="match status" value="1"/>
</dbReference>
<name>V5HFZ3_9VIBR</name>
<reference evidence="3 4" key="1">
    <citation type="submission" date="2013-11" db="EMBL/GenBank/DDBJ databases">
        <title>Whole genome shotgun sequence of Vibrio halioticoli NBRC 102217.</title>
        <authorList>
            <person name="Isaki S."/>
            <person name="Kimura A."/>
            <person name="Ohji S."/>
            <person name="Hosoyama A."/>
            <person name="Fujita N."/>
            <person name="Hashimoto M."/>
            <person name="Hosoyama Y."/>
            <person name="Yamazoe A."/>
        </authorList>
    </citation>
    <scope>NUCLEOTIDE SEQUENCE [LARGE SCALE GENOMIC DNA]</scope>
    <source>
        <strain evidence="3 4">NBRC 102217</strain>
    </source>
</reference>
<proteinExistence type="predicted"/>
<evidence type="ECO:0000313" key="4">
    <source>
        <dbReference type="Proteomes" id="UP000017800"/>
    </source>
</evidence>
<dbReference type="PANTHER" id="PTHR35813:SF1">
    <property type="entry name" value="INNER MEMBRANE PROTEIN YBAN"/>
    <property type="match status" value="1"/>
</dbReference>
<evidence type="ECO:0000313" key="3">
    <source>
        <dbReference type="EMBL" id="GAD88390.1"/>
    </source>
</evidence>
<evidence type="ECO:0000256" key="2">
    <source>
        <dbReference type="SAM" id="Phobius"/>
    </source>
</evidence>
<feature type="transmembrane region" description="Helical" evidence="2">
    <location>
        <begin position="12"/>
        <end position="34"/>
    </location>
</feature>
<keyword evidence="2" id="KW-0812">Transmembrane</keyword>
<protein>
    <recommendedName>
        <fullName evidence="1">Inner membrane protein</fullName>
    </recommendedName>
</protein>
<dbReference type="EMBL" id="BAUJ01000004">
    <property type="protein sequence ID" value="GAD88390.1"/>
    <property type="molecule type" value="Genomic_DNA"/>
</dbReference>
<dbReference type="Pfam" id="PF04304">
    <property type="entry name" value="DUF454"/>
    <property type="match status" value="1"/>
</dbReference>
<dbReference type="eggNOG" id="COG2832">
    <property type="taxonomic scope" value="Bacteria"/>
</dbReference>
<keyword evidence="1" id="KW-1003">Cell membrane</keyword>
<dbReference type="Proteomes" id="UP000017800">
    <property type="component" value="Unassembled WGS sequence"/>
</dbReference>
<evidence type="ECO:0000256" key="1">
    <source>
        <dbReference type="PIRNR" id="PIRNR016789"/>
    </source>
</evidence>
<dbReference type="PANTHER" id="PTHR35813">
    <property type="entry name" value="INNER MEMBRANE PROTEIN YBAN"/>
    <property type="match status" value="1"/>
</dbReference>
<comment type="caution">
    <text evidence="3">The sequence shown here is derived from an EMBL/GenBank/DDBJ whole genome shotgun (WGS) entry which is preliminary data.</text>
</comment>